<accession>A0A7U2F668</accession>
<gene>
    <name evidence="1" type="ORF">JI435_413510</name>
</gene>
<dbReference type="AlphaFoldDB" id="A0A7U2F668"/>
<keyword evidence="2" id="KW-1185">Reference proteome</keyword>
<reference evidence="2" key="1">
    <citation type="journal article" date="2021" name="BMC Genomics">
        <title>Chromosome-level genome assembly and manually-curated proteome of model necrotroph Parastagonospora nodorum Sn15 reveals a genome-wide trove of candidate effector homologs, and redundancy of virulence-related functions within an accessory chromosome.</title>
        <authorList>
            <person name="Bertazzoni S."/>
            <person name="Jones D.A.B."/>
            <person name="Phan H.T."/>
            <person name="Tan K.-C."/>
            <person name="Hane J.K."/>
        </authorList>
    </citation>
    <scope>NUCLEOTIDE SEQUENCE [LARGE SCALE GENOMIC DNA]</scope>
    <source>
        <strain evidence="2">SN15 / ATCC MYA-4574 / FGSC 10173)</strain>
    </source>
</reference>
<dbReference type="EMBL" id="CP069031">
    <property type="protein sequence ID" value="QRC99459.1"/>
    <property type="molecule type" value="Genomic_DNA"/>
</dbReference>
<dbReference type="VEuPathDB" id="FungiDB:JI435_413510"/>
<dbReference type="Proteomes" id="UP000663193">
    <property type="component" value="Chromosome 9"/>
</dbReference>
<name>A0A7U2F668_PHANO</name>
<sequence>MRGASQCGNRRRSRAHTPTRATSAILIELHQAVPYGPIRHCNLYLPIHRVPSVTSLPTMAEDSTALRSNWVEAETTTHHPTRVYIPPEIHRVIAHHQRGNIAHSSRRREDVGFAASPRITRGLLQSRESVQRLLWYRSTAWCASIRHDSKSSSCKMAFDEAEDGCHMLDRGTGNIRQGPRP</sequence>
<proteinExistence type="predicted"/>
<evidence type="ECO:0000313" key="2">
    <source>
        <dbReference type="Proteomes" id="UP000663193"/>
    </source>
</evidence>
<evidence type="ECO:0000313" key="1">
    <source>
        <dbReference type="EMBL" id="QRC99459.1"/>
    </source>
</evidence>
<protein>
    <submittedName>
        <fullName evidence="1">Uncharacterized protein</fullName>
    </submittedName>
</protein>
<organism evidence="1 2">
    <name type="scientific">Phaeosphaeria nodorum (strain SN15 / ATCC MYA-4574 / FGSC 10173)</name>
    <name type="common">Glume blotch fungus</name>
    <name type="synonym">Parastagonospora nodorum</name>
    <dbReference type="NCBI Taxonomy" id="321614"/>
    <lineage>
        <taxon>Eukaryota</taxon>
        <taxon>Fungi</taxon>
        <taxon>Dikarya</taxon>
        <taxon>Ascomycota</taxon>
        <taxon>Pezizomycotina</taxon>
        <taxon>Dothideomycetes</taxon>
        <taxon>Pleosporomycetidae</taxon>
        <taxon>Pleosporales</taxon>
        <taxon>Pleosporineae</taxon>
        <taxon>Phaeosphaeriaceae</taxon>
        <taxon>Parastagonospora</taxon>
    </lineage>
</organism>